<feature type="transmembrane region" description="Helical" evidence="7">
    <location>
        <begin position="66"/>
        <end position="89"/>
    </location>
</feature>
<dbReference type="NCBIfam" id="NF009162">
    <property type="entry name" value="PRK12508.1"/>
    <property type="match status" value="1"/>
</dbReference>
<organism evidence="9 10">
    <name type="scientific">Pseudohongiella acticola</name>
    <dbReference type="NCBI Taxonomy" id="1524254"/>
    <lineage>
        <taxon>Bacteria</taxon>
        <taxon>Pseudomonadati</taxon>
        <taxon>Pseudomonadota</taxon>
        <taxon>Gammaproteobacteria</taxon>
        <taxon>Pseudomonadales</taxon>
        <taxon>Pseudohongiellaceae</taxon>
        <taxon>Pseudohongiella</taxon>
    </lineage>
</organism>
<evidence type="ECO:0000256" key="6">
    <source>
        <dbReference type="ARBA" id="ARBA00023136"/>
    </source>
</evidence>
<reference evidence="10" key="1">
    <citation type="submission" date="2016-07" db="EMBL/GenBank/DDBJ databases">
        <authorList>
            <person name="Florea S."/>
            <person name="Webb J.S."/>
            <person name="Jaromczyk J."/>
            <person name="Schardl C.L."/>
        </authorList>
    </citation>
    <scope>NUCLEOTIDE SEQUENCE [LARGE SCALE GENOMIC DNA]</scope>
    <source>
        <strain evidence="10">KCTC 42131</strain>
    </source>
</reference>
<proteinExistence type="inferred from homology"/>
<sequence length="144" mass="15251">MNDHVILRVVGKFLIPYIMLFGLYVQFHGDFGPGGGFQAGVIFASAFVIHTLLFGVHASQKIAPEWILRLVASAGVLVYAGVGVVTLLLGANFLDYDVLGAYPVAGQHLGIILVEAGVGLTVASVIMLMFFTFAARGEPEGDAQ</sequence>
<dbReference type="EMBL" id="MASR01000001">
    <property type="protein sequence ID" value="OFE11833.1"/>
    <property type="molecule type" value="Genomic_DNA"/>
</dbReference>
<evidence type="ECO:0000256" key="5">
    <source>
        <dbReference type="ARBA" id="ARBA00022989"/>
    </source>
</evidence>
<keyword evidence="10" id="KW-1185">Reference proteome</keyword>
<feature type="transmembrane region" description="Helical" evidence="7">
    <location>
        <begin position="5"/>
        <end position="25"/>
    </location>
</feature>
<feature type="transmembrane region" description="Helical" evidence="7">
    <location>
        <begin position="109"/>
        <end position="135"/>
    </location>
</feature>
<dbReference type="PANTHER" id="PTHR33932">
    <property type="entry name" value="NA(+)/H(+) ANTIPORTER SUBUNIT B"/>
    <property type="match status" value="1"/>
</dbReference>
<feature type="transmembrane region" description="Helical" evidence="7">
    <location>
        <begin position="37"/>
        <end position="54"/>
    </location>
</feature>
<evidence type="ECO:0000256" key="4">
    <source>
        <dbReference type="ARBA" id="ARBA00022692"/>
    </source>
</evidence>
<evidence type="ECO:0000256" key="7">
    <source>
        <dbReference type="SAM" id="Phobius"/>
    </source>
</evidence>
<evidence type="ECO:0000256" key="3">
    <source>
        <dbReference type="ARBA" id="ARBA00022475"/>
    </source>
</evidence>
<dbReference type="STRING" id="1524254.PHACT_00620"/>
<dbReference type="Proteomes" id="UP000175669">
    <property type="component" value="Unassembled WGS sequence"/>
</dbReference>
<protein>
    <submittedName>
        <fullName evidence="9">Cation:proton antiporter</fullName>
    </submittedName>
</protein>
<evidence type="ECO:0000259" key="8">
    <source>
        <dbReference type="Pfam" id="PF04039"/>
    </source>
</evidence>
<dbReference type="GO" id="GO:0005886">
    <property type="term" value="C:plasma membrane"/>
    <property type="evidence" value="ECO:0007669"/>
    <property type="project" value="UniProtKB-SubCell"/>
</dbReference>
<evidence type="ECO:0000313" key="9">
    <source>
        <dbReference type="EMBL" id="OFE11833.1"/>
    </source>
</evidence>
<keyword evidence="3" id="KW-1003">Cell membrane</keyword>
<dbReference type="OrthoDB" id="2085045at2"/>
<dbReference type="InterPro" id="IPR007182">
    <property type="entry name" value="MnhB"/>
</dbReference>
<dbReference type="InterPro" id="IPR050622">
    <property type="entry name" value="CPA3_antiporter_subunitB"/>
</dbReference>
<evidence type="ECO:0000256" key="2">
    <source>
        <dbReference type="ARBA" id="ARBA00009425"/>
    </source>
</evidence>
<gene>
    <name evidence="9" type="ORF">PHACT_00620</name>
</gene>
<keyword evidence="5 7" id="KW-1133">Transmembrane helix</keyword>
<feature type="domain" description="Na+/H+ antiporter MnhB subunit-related protein" evidence="8">
    <location>
        <begin position="6"/>
        <end position="127"/>
    </location>
</feature>
<evidence type="ECO:0000313" key="10">
    <source>
        <dbReference type="Proteomes" id="UP000175669"/>
    </source>
</evidence>
<accession>A0A1E8CHC1</accession>
<keyword evidence="6 7" id="KW-0472">Membrane</keyword>
<name>A0A1E8CHC1_9GAMM</name>
<comment type="similarity">
    <text evidence="2">Belongs to the CPA3 antiporters (TC 2.A.63) subunit B family.</text>
</comment>
<dbReference type="Pfam" id="PF04039">
    <property type="entry name" value="MnhB"/>
    <property type="match status" value="1"/>
</dbReference>
<comment type="caution">
    <text evidence="9">The sequence shown here is derived from an EMBL/GenBank/DDBJ whole genome shotgun (WGS) entry which is preliminary data.</text>
</comment>
<dbReference type="PANTHER" id="PTHR33932:SF4">
    <property type="entry name" value="NA(+)_H(+) ANTIPORTER SUBUNIT B"/>
    <property type="match status" value="1"/>
</dbReference>
<dbReference type="RefSeq" id="WP_070115458.1">
    <property type="nucleotide sequence ID" value="NZ_CAXATG010000002.1"/>
</dbReference>
<keyword evidence="4 7" id="KW-0812">Transmembrane</keyword>
<evidence type="ECO:0000256" key="1">
    <source>
        <dbReference type="ARBA" id="ARBA00004651"/>
    </source>
</evidence>
<dbReference type="AlphaFoldDB" id="A0A1E8CHC1"/>
<comment type="subcellular location">
    <subcellularLocation>
        <location evidence="1">Cell membrane</location>
        <topology evidence="1">Multi-pass membrane protein</topology>
    </subcellularLocation>
</comment>